<evidence type="ECO:0000313" key="7">
    <source>
        <dbReference type="EMBL" id="TMQ64649.1"/>
    </source>
</evidence>
<evidence type="ECO:0000256" key="3">
    <source>
        <dbReference type="ARBA" id="ARBA00023274"/>
    </source>
</evidence>
<dbReference type="GO" id="GO:0003735">
    <property type="term" value="F:structural constituent of ribosome"/>
    <property type="evidence" value="ECO:0007669"/>
    <property type="project" value="InterPro"/>
</dbReference>
<dbReference type="InterPro" id="IPR001705">
    <property type="entry name" value="Ribosomal_bL33"/>
</dbReference>
<dbReference type="Pfam" id="PF00471">
    <property type="entry name" value="Ribosomal_L33"/>
    <property type="match status" value="1"/>
</dbReference>
<dbReference type="InterPro" id="IPR038584">
    <property type="entry name" value="Ribosomal_bL33_sf"/>
</dbReference>
<dbReference type="HAMAP" id="MF_00294">
    <property type="entry name" value="Ribosomal_bL33"/>
    <property type="match status" value="1"/>
</dbReference>
<gene>
    <name evidence="5 6" type="primary">rpmG</name>
    <name evidence="6" type="ORF">E6K74_03795</name>
    <name evidence="7" type="ORF">E6K77_03560</name>
</gene>
<dbReference type="PANTHER" id="PTHR43168:SF2">
    <property type="entry name" value="LARGE RIBOSOMAL SUBUNIT PROTEIN BL33C"/>
    <property type="match status" value="1"/>
</dbReference>
<comment type="similarity">
    <text evidence="1 5">Belongs to the bacterial ribosomal protein bL33 family.</text>
</comment>
<organism evidence="6 9">
    <name type="scientific">Eiseniibacteriota bacterium</name>
    <dbReference type="NCBI Taxonomy" id="2212470"/>
    <lineage>
        <taxon>Bacteria</taxon>
        <taxon>Candidatus Eiseniibacteriota</taxon>
    </lineage>
</organism>
<evidence type="ECO:0000313" key="9">
    <source>
        <dbReference type="Proteomes" id="UP000319829"/>
    </source>
</evidence>
<dbReference type="NCBIfam" id="NF001764">
    <property type="entry name" value="PRK00504.1"/>
    <property type="match status" value="1"/>
</dbReference>
<dbReference type="InterPro" id="IPR011332">
    <property type="entry name" value="Ribosomal_zn-bd"/>
</dbReference>
<dbReference type="EMBL" id="VBOX01000031">
    <property type="protein sequence ID" value="TMQ64649.1"/>
    <property type="molecule type" value="Genomic_DNA"/>
</dbReference>
<dbReference type="GO" id="GO:0005737">
    <property type="term" value="C:cytoplasm"/>
    <property type="evidence" value="ECO:0007669"/>
    <property type="project" value="UniProtKB-ARBA"/>
</dbReference>
<keyword evidence="2 5" id="KW-0689">Ribosomal protein</keyword>
<dbReference type="NCBIfam" id="TIGR01023">
    <property type="entry name" value="rpmG_bact"/>
    <property type="match status" value="1"/>
</dbReference>
<proteinExistence type="inferred from homology"/>
<dbReference type="Gene3D" id="2.20.28.120">
    <property type="entry name" value="Ribosomal protein L33"/>
    <property type="match status" value="1"/>
</dbReference>
<comment type="caution">
    <text evidence="6">The sequence shown here is derived from an EMBL/GenBank/DDBJ whole genome shotgun (WGS) entry which is preliminary data.</text>
</comment>
<evidence type="ECO:0000256" key="1">
    <source>
        <dbReference type="ARBA" id="ARBA00007596"/>
    </source>
</evidence>
<evidence type="ECO:0000256" key="2">
    <source>
        <dbReference type="ARBA" id="ARBA00022980"/>
    </source>
</evidence>
<evidence type="ECO:0000313" key="6">
    <source>
        <dbReference type="EMBL" id="TMQ55208.1"/>
    </source>
</evidence>
<dbReference type="EMBL" id="VBOU01000040">
    <property type="protein sequence ID" value="TMQ55208.1"/>
    <property type="molecule type" value="Genomic_DNA"/>
</dbReference>
<dbReference type="GO" id="GO:1990904">
    <property type="term" value="C:ribonucleoprotein complex"/>
    <property type="evidence" value="ECO:0007669"/>
    <property type="project" value="UniProtKB-KW"/>
</dbReference>
<evidence type="ECO:0000256" key="4">
    <source>
        <dbReference type="ARBA" id="ARBA00035176"/>
    </source>
</evidence>
<dbReference type="Proteomes" id="UP000319829">
    <property type="component" value="Unassembled WGS sequence"/>
</dbReference>
<dbReference type="AlphaFoldDB" id="A0A538SUZ1"/>
<evidence type="ECO:0000256" key="5">
    <source>
        <dbReference type="HAMAP-Rule" id="MF_00294"/>
    </source>
</evidence>
<accession>A0A538SUZ1</accession>
<dbReference type="PANTHER" id="PTHR43168">
    <property type="entry name" value="50S RIBOSOMAL PROTEIN L33, CHLOROPLASTIC"/>
    <property type="match status" value="1"/>
</dbReference>
<dbReference type="Proteomes" id="UP000317366">
    <property type="component" value="Unassembled WGS sequence"/>
</dbReference>
<dbReference type="GO" id="GO:0005840">
    <property type="term" value="C:ribosome"/>
    <property type="evidence" value="ECO:0007669"/>
    <property type="project" value="UniProtKB-KW"/>
</dbReference>
<protein>
    <recommendedName>
        <fullName evidence="4 5">Large ribosomal subunit protein bL33</fullName>
    </recommendedName>
</protein>
<evidence type="ECO:0000313" key="8">
    <source>
        <dbReference type="Proteomes" id="UP000317366"/>
    </source>
</evidence>
<dbReference type="NCBIfam" id="NF001860">
    <property type="entry name" value="PRK00595.1"/>
    <property type="match status" value="1"/>
</dbReference>
<name>A0A538SUZ1_UNCEI</name>
<reference evidence="8 9" key="1">
    <citation type="journal article" date="2019" name="Nat. Microbiol.">
        <title>Mediterranean grassland soil C-N compound turnover is dependent on rainfall and depth, and is mediated by genomically divergent microorganisms.</title>
        <authorList>
            <person name="Diamond S."/>
            <person name="Andeer P.F."/>
            <person name="Li Z."/>
            <person name="Crits-Christoph A."/>
            <person name="Burstein D."/>
            <person name="Anantharaman K."/>
            <person name="Lane K.R."/>
            <person name="Thomas B.C."/>
            <person name="Pan C."/>
            <person name="Northen T.R."/>
            <person name="Banfield J.F."/>
        </authorList>
    </citation>
    <scope>NUCLEOTIDE SEQUENCE [LARGE SCALE GENOMIC DNA]</scope>
    <source>
        <strain evidence="6">WS_4</strain>
        <strain evidence="7">WS_7</strain>
    </source>
</reference>
<dbReference type="GO" id="GO:0006412">
    <property type="term" value="P:translation"/>
    <property type="evidence" value="ECO:0007669"/>
    <property type="project" value="UniProtKB-UniRule"/>
</dbReference>
<dbReference type="SUPFAM" id="SSF57829">
    <property type="entry name" value="Zn-binding ribosomal proteins"/>
    <property type="match status" value="1"/>
</dbReference>
<keyword evidence="3 5" id="KW-0687">Ribonucleoprotein</keyword>
<sequence>MRDQITLACSECKERNYTNTKNKRKHPDRVEWKKFCPRCRKHTTHKETR</sequence>